<dbReference type="HOGENOM" id="CLU_718152_0_0_1"/>
<dbReference type="Pfam" id="PF14916">
    <property type="entry name" value="CCDC92"/>
    <property type="match status" value="1"/>
</dbReference>
<dbReference type="OMA" id="MERSMEF"/>
<evidence type="ECO:0000259" key="5">
    <source>
        <dbReference type="Pfam" id="PF14917"/>
    </source>
</evidence>
<feature type="region of interest" description="Disordered" evidence="3">
    <location>
        <begin position="160"/>
        <end position="194"/>
    </location>
</feature>
<evidence type="ECO:0000259" key="4">
    <source>
        <dbReference type="Pfam" id="PF14916"/>
    </source>
</evidence>
<dbReference type="InterPro" id="IPR040370">
    <property type="entry name" value="CCDC74A/CCDC74B/CCDC92"/>
</dbReference>
<dbReference type="PANTHER" id="PTHR14882:SF5">
    <property type="entry name" value="COILED-COIL DOMAIN CONTAINING 74A"/>
    <property type="match status" value="1"/>
</dbReference>
<evidence type="ECO:0000313" key="6">
    <source>
        <dbReference type="Ensembl" id="ENSCSAVP00000003174.1"/>
    </source>
</evidence>
<accession>H2YCX6</accession>
<proteinExistence type="predicted"/>
<dbReference type="PANTHER" id="PTHR14882">
    <property type="entry name" value="COILED-COIL DOMAIN-CONTAINING 74A"/>
    <property type="match status" value="1"/>
</dbReference>
<organism evidence="6 7">
    <name type="scientific">Ciona savignyi</name>
    <name type="common">Pacific transparent sea squirt</name>
    <dbReference type="NCBI Taxonomy" id="51511"/>
    <lineage>
        <taxon>Eukaryota</taxon>
        <taxon>Metazoa</taxon>
        <taxon>Chordata</taxon>
        <taxon>Tunicata</taxon>
        <taxon>Ascidiacea</taxon>
        <taxon>Phlebobranchia</taxon>
        <taxon>Cionidae</taxon>
        <taxon>Ciona</taxon>
    </lineage>
</organism>
<evidence type="ECO:0000256" key="2">
    <source>
        <dbReference type="SAM" id="Coils"/>
    </source>
</evidence>
<dbReference type="InParanoid" id="H2YCX6"/>
<feature type="domain" description="CCDC92/74 N-terminal" evidence="4">
    <location>
        <begin position="70"/>
        <end position="119"/>
    </location>
</feature>
<dbReference type="GeneTree" id="ENSGT00940000167368"/>
<dbReference type="Pfam" id="PF14917">
    <property type="entry name" value="CCDC74_C"/>
    <property type="match status" value="1"/>
</dbReference>
<feature type="domain" description="Coiled coil protein 74 C-terminal" evidence="5">
    <location>
        <begin position="227"/>
        <end position="351"/>
    </location>
</feature>
<reference evidence="6" key="3">
    <citation type="submission" date="2025-09" db="UniProtKB">
        <authorList>
            <consortium name="Ensembl"/>
        </authorList>
    </citation>
    <scope>IDENTIFICATION</scope>
</reference>
<feature type="coiled-coil region" evidence="2">
    <location>
        <begin position="83"/>
        <end position="152"/>
    </location>
</feature>
<dbReference type="eggNOG" id="ENOG502S0SP">
    <property type="taxonomic scope" value="Eukaryota"/>
</dbReference>
<reference evidence="7" key="1">
    <citation type="submission" date="2003-08" db="EMBL/GenBank/DDBJ databases">
        <authorList>
            <person name="Birren B."/>
            <person name="Nusbaum C."/>
            <person name="Abebe A."/>
            <person name="Abouelleil A."/>
            <person name="Adekoya E."/>
            <person name="Ait-zahra M."/>
            <person name="Allen N."/>
            <person name="Allen T."/>
            <person name="An P."/>
            <person name="Anderson M."/>
            <person name="Anderson S."/>
            <person name="Arachchi H."/>
            <person name="Armbruster J."/>
            <person name="Bachantsang P."/>
            <person name="Baldwin J."/>
            <person name="Barry A."/>
            <person name="Bayul T."/>
            <person name="Blitshsteyn B."/>
            <person name="Bloom T."/>
            <person name="Blye J."/>
            <person name="Boguslavskiy L."/>
            <person name="Borowsky M."/>
            <person name="Boukhgalter B."/>
            <person name="Brunache A."/>
            <person name="Butler J."/>
            <person name="Calixte N."/>
            <person name="Calvo S."/>
            <person name="Camarata J."/>
            <person name="Campo K."/>
            <person name="Chang J."/>
            <person name="Cheshatsang Y."/>
            <person name="Citroen M."/>
            <person name="Collymore A."/>
            <person name="Considine T."/>
            <person name="Cook A."/>
            <person name="Cooke P."/>
            <person name="Corum B."/>
            <person name="Cuomo C."/>
            <person name="David R."/>
            <person name="Dawoe T."/>
            <person name="Degray S."/>
            <person name="Dodge S."/>
            <person name="Dooley K."/>
            <person name="Dorje P."/>
            <person name="Dorjee K."/>
            <person name="Dorris L."/>
            <person name="Duffey N."/>
            <person name="Dupes A."/>
            <person name="Elkins T."/>
            <person name="Engels R."/>
            <person name="Erickson J."/>
            <person name="Farina A."/>
            <person name="Faro S."/>
            <person name="Ferreira P."/>
            <person name="Fischer H."/>
            <person name="Fitzgerald M."/>
            <person name="Foley K."/>
            <person name="Gage D."/>
            <person name="Galagan J."/>
            <person name="Gearin G."/>
            <person name="Gnerre S."/>
            <person name="Gnirke A."/>
            <person name="Goyette A."/>
            <person name="Graham J."/>
            <person name="Grandbois E."/>
            <person name="Gyaltsen K."/>
            <person name="Hafez N."/>
            <person name="Hagopian D."/>
            <person name="Hagos B."/>
            <person name="Hall J."/>
            <person name="Hatcher B."/>
            <person name="Heller A."/>
            <person name="Higgins H."/>
            <person name="Honan T."/>
            <person name="Horn A."/>
            <person name="Houde N."/>
            <person name="Hughes L."/>
            <person name="Hulme W."/>
            <person name="Husby E."/>
            <person name="Iliev I."/>
            <person name="Jaffe D."/>
            <person name="Jones C."/>
            <person name="Kamal M."/>
            <person name="Kamat A."/>
            <person name="Kamvysselis M."/>
            <person name="Karlsson E."/>
            <person name="Kells C."/>
            <person name="Kieu A."/>
            <person name="Kisner P."/>
            <person name="Kodira C."/>
            <person name="Kulbokas E."/>
            <person name="Labutti K."/>
            <person name="Lama D."/>
            <person name="Landers T."/>
            <person name="Leger J."/>
            <person name="Levine S."/>
            <person name="Lewis D."/>
            <person name="Lewis T."/>
            <person name="Lindblad-toh K."/>
            <person name="Liu X."/>
            <person name="Lokyitsang T."/>
            <person name="Lokyitsang Y."/>
            <person name="Lucien O."/>
            <person name="Lui A."/>
            <person name="Ma L.J."/>
            <person name="Mabbitt R."/>
            <person name="Macdonald J."/>
            <person name="Maclean C."/>
            <person name="Major J."/>
            <person name="Manning J."/>
            <person name="Marabella R."/>
            <person name="Maru K."/>
            <person name="Matthews C."/>
            <person name="Mauceli E."/>
            <person name="Mccarthy M."/>
            <person name="Mcdonough S."/>
            <person name="Mcghee T."/>
            <person name="Meldrim J."/>
            <person name="Meneus L."/>
            <person name="Mesirov J."/>
            <person name="Mihalev A."/>
            <person name="Mihova T."/>
            <person name="Mikkelsen T."/>
            <person name="Mlenga V."/>
            <person name="Moru K."/>
            <person name="Mozes J."/>
            <person name="Mulrain L."/>
            <person name="Munson G."/>
            <person name="Naylor J."/>
            <person name="Newes C."/>
            <person name="Nguyen C."/>
            <person name="Nguyen N."/>
            <person name="Nguyen T."/>
            <person name="Nicol R."/>
            <person name="Nielsen C."/>
            <person name="Nizzari M."/>
            <person name="Norbu C."/>
            <person name="Norbu N."/>
            <person name="O'donnell P."/>
            <person name="Okoawo O."/>
            <person name="O'leary S."/>
            <person name="Omotosho B."/>
            <person name="O'neill K."/>
            <person name="Osman S."/>
            <person name="Parker S."/>
            <person name="Perrin D."/>
            <person name="Phunkhang P."/>
            <person name="Piqani B."/>
            <person name="Purcell S."/>
            <person name="Rachupka T."/>
            <person name="Ramasamy U."/>
            <person name="Rameau R."/>
            <person name="Ray V."/>
            <person name="Raymond C."/>
            <person name="Retta R."/>
            <person name="Richardson S."/>
            <person name="Rise C."/>
            <person name="Rodriguez J."/>
            <person name="Rogers J."/>
            <person name="Rogov P."/>
            <person name="Rutman M."/>
            <person name="Schupbach R."/>
            <person name="Seaman C."/>
            <person name="Settipalli S."/>
            <person name="Sharpe T."/>
            <person name="Sheridan J."/>
            <person name="Sherpa N."/>
            <person name="Shi J."/>
            <person name="Smirnov S."/>
            <person name="Smith C."/>
            <person name="Sougnez C."/>
            <person name="Spencer B."/>
            <person name="Stalker J."/>
            <person name="Stange-thomann N."/>
            <person name="Stavropoulos S."/>
            <person name="Stetson K."/>
            <person name="Stone C."/>
            <person name="Stone S."/>
            <person name="Stubbs M."/>
            <person name="Talamas J."/>
            <person name="Tchuinga P."/>
            <person name="Tenzing P."/>
            <person name="Tesfaye S."/>
            <person name="Theodore J."/>
            <person name="Thoulutsang Y."/>
            <person name="Topham K."/>
            <person name="Towey S."/>
            <person name="Tsamla T."/>
            <person name="Tsomo N."/>
            <person name="Vallee D."/>
            <person name="Vassiliev H."/>
            <person name="Venkataraman V."/>
            <person name="Vinson J."/>
            <person name="Vo A."/>
            <person name="Wade C."/>
            <person name="Wang S."/>
            <person name="Wangchuk T."/>
            <person name="Wangdi T."/>
            <person name="Whittaker C."/>
            <person name="Wilkinson J."/>
            <person name="Wu Y."/>
            <person name="Wyman D."/>
            <person name="Yadav S."/>
            <person name="Yang S."/>
            <person name="Yang X."/>
            <person name="Yeager S."/>
            <person name="Yee E."/>
            <person name="Young G."/>
            <person name="Zainoun J."/>
            <person name="Zembeck L."/>
            <person name="Zimmer A."/>
            <person name="Zody M."/>
            <person name="Lander E."/>
        </authorList>
    </citation>
    <scope>NUCLEOTIDE SEQUENCE [LARGE SCALE GENOMIC DNA]</scope>
</reference>
<keyword evidence="1 2" id="KW-0175">Coiled coil</keyword>
<dbReference type="STRING" id="51511.ENSCSAVP00000003174"/>
<protein>
    <recommendedName>
        <fullName evidence="8">CCDC92/74 N-terminal domain-containing protein</fullName>
    </recommendedName>
</protein>
<sequence>MSSSALPPLGNLPSWSRVSTLDRSRYPKPFLRDRLQALPPSGSQERLQDASQGSKMDIQFLNSLPLSEQQRIFYYNKSIKFLQQQQADTLQKLHEEINQLKVENKDLQFKFVMNKTSPDLSTSNTQGPEFQIVLLQEEVKDLKSALKSAQGRNCVLQKALRRRSSGKVRQGSLRNESSTRDGSSMHGDSNSDDAISCDSALEEEYFLTPPPQPLPLGATLDPLRVMDGGTAPRSPSLAECELIIKHLHQVSGEQLRENRMLKADLRGLINYQKRESGHSGIRSYMSETKTDDLIKLPKVTLKSQNVQQAAHSSASSLNEHVSLPALKVSMNTNIADRRKRQQAVQRARSKKDPHFL</sequence>
<evidence type="ECO:0000313" key="7">
    <source>
        <dbReference type="Proteomes" id="UP000007875"/>
    </source>
</evidence>
<evidence type="ECO:0008006" key="8">
    <source>
        <dbReference type="Google" id="ProtNLM"/>
    </source>
</evidence>
<feature type="compositionally biased region" description="Polar residues" evidence="3">
    <location>
        <begin position="172"/>
        <end position="188"/>
    </location>
</feature>
<evidence type="ECO:0000256" key="3">
    <source>
        <dbReference type="SAM" id="MobiDB-lite"/>
    </source>
</evidence>
<evidence type="ECO:0000256" key="1">
    <source>
        <dbReference type="ARBA" id="ARBA00023054"/>
    </source>
</evidence>
<dbReference type="AlphaFoldDB" id="H2YCX6"/>
<keyword evidence="7" id="KW-1185">Reference proteome</keyword>
<dbReference type="InterPro" id="IPR039496">
    <property type="entry name" value="CCDC92/74_N"/>
</dbReference>
<dbReference type="Proteomes" id="UP000007875">
    <property type="component" value="Unassembled WGS sequence"/>
</dbReference>
<dbReference type="InterPro" id="IPR029422">
    <property type="entry name" value="CCDC74_C"/>
</dbReference>
<dbReference type="Ensembl" id="ENSCSAVT00000003223.1">
    <property type="protein sequence ID" value="ENSCSAVP00000003174.1"/>
    <property type="gene ID" value="ENSCSAVG00000001888.1"/>
</dbReference>
<name>H2YCX6_CIOSA</name>
<reference evidence="6" key="2">
    <citation type="submission" date="2025-08" db="UniProtKB">
        <authorList>
            <consortium name="Ensembl"/>
        </authorList>
    </citation>
    <scope>IDENTIFICATION</scope>
</reference>